<feature type="region of interest" description="Disordered" evidence="1">
    <location>
        <begin position="241"/>
        <end position="273"/>
    </location>
</feature>
<dbReference type="VEuPathDB" id="FungiDB:A1Q1_01992"/>
<keyword evidence="2" id="KW-0472">Membrane</keyword>
<dbReference type="GeneID" id="25985506"/>
<evidence type="ECO:0000313" key="3">
    <source>
        <dbReference type="EMBL" id="EJT48897.1"/>
    </source>
</evidence>
<dbReference type="AlphaFoldDB" id="J6F162"/>
<proteinExistence type="predicted"/>
<gene>
    <name evidence="3" type="ORF">A1Q1_01992</name>
</gene>
<name>J6F162_TRIAS</name>
<feature type="transmembrane region" description="Helical" evidence="2">
    <location>
        <begin position="62"/>
        <end position="86"/>
    </location>
</feature>
<evidence type="ECO:0008006" key="5">
    <source>
        <dbReference type="Google" id="ProtNLM"/>
    </source>
</evidence>
<dbReference type="HOGENOM" id="CLU_861037_0_0_1"/>
<evidence type="ECO:0000313" key="4">
    <source>
        <dbReference type="Proteomes" id="UP000002748"/>
    </source>
</evidence>
<dbReference type="KEGG" id="tasa:A1Q1_01992"/>
<accession>J6F162</accession>
<dbReference type="Proteomes" id="UP000002748">
    <property type="component" value="Unassembled WGS sequence"/>
</dbReference>
<dbReference type="EMBL" id="ALBS01000185">
    <property type="protein sequence ID" value="EJT48897.1"/>
    <property type="molecule type" value="Genomic_DNA"/>
</dbReference>
<organism evidence="3 4">
    <name type="scientific">Trichosporon asahii var. asahii (strain ATCC 90039 / CBS 2479 / JCM 2466 / KCTC 7840 / NBRC 103889/ NCYC 2677 / UAMH 7654)</name>
    <name type="common">Yeast</name>
    <dbReference type="NCBI Taxonomy" id="1186058"/>
    <lineage>
        <taxon>Eukaryota</taxon>
        <taxon>Fungi</taxon>
        <taxon>Dikarya</taxon>
        <taxon>Basidiomycota</taxon>
        <taxon>Agaricomycotina</taxon>
        <taxon>Tremellomycetes</taxon>
        <taxon>Trichosporonales</taxon>
        <taxon>Trichosporonaceae</taxon>
        <taxon>Trichosporon</taxon>
    </lineage>
</organism>
<feature type="compositionally biased region" description="Basic and acidic residues" evidence="1">
    <location>
        <begin position="262"/>
        <end position="273"/>
    </location>
</feature>
<protein>
    <recommendedName>
        <fullName evidence="5">Transmembrane protein</fullName>
    </recommendedName>
</protein>
<comment type="caution">
    <text evidence="3">The sequence shown here is derived from an EMBL/GenBank/DDBJ whole genome shotgun (WGS) entry which is preliminary data.</text>
</comment>
<reference evidence="3 4" key="1">
    <citation type="journal article" date="2012" name="Eukaryot. Cell">
        <title>Draft genome sequence of CBS 2479, the standard type strain of Trichosporon asahii.</title>
        <authorList>
            <person name="Yang R.Y."/>
            <person name="Li H.T."/>
            <person name="Zhu H."/>
            <person name="Zhou G.P."/>
            <person name="Wang M."/>
            <person name="Wang L."/>
        </authorList>
    </citation>
    <scope>NUCLEOTIDE SEQUENCE [LARGE SCALE GENOMIC DNA]</scope>
    <source>
        <strain evidence="4">ATCC 90039 / CBS 2479 / JCM 2466 / KCTC 7840 / NCYC 2677 / UAMH 7654</strain>
    </source>
</reference>
<keyword evidence="2" id="KW-0812">Transmembrane</keyword>
<evidence type="ECO:0000256" key="2">
    <source>
        <dbReference type="SAM" id="Phobius"/>
    </source>
</evidence>
<dbReference type="RefSeq" id="XP_014180475.1">
    <property type="nucleotide sequence ID" value="XM_014325000.1"/>
</dbReference>
<keyword evidence="2" id="KW-1133">Transmembrane helix</keyword>
<evidence type="ECO:0000256" key="1">
    <source>
        <dbReference type="SAM" id="MobiDB-lite"/>
    </source>
</evidence>
<sequence>MITPAETVPTPTPGLRRRPRWGRNETLTLLVVVTPSYAAPTACGPGCDEVVRPTSDGLSAGATAGIVVGVVAAAIIAVSLLVRWYYRRQPADNASVCTSRSASFEALPNDADFYDTLGNNDTRPSAATMVGRDVSKSTDALAKHMEAEPLPTPVPIHAEKAHSRASSRDSAAREAASKYLAADIEKDLPVIPARDPTPLEREILALCDTPTADLRADLLKLFDAPSPKRATHIEAQVRRMLEAPPAGVPRSPSPAPSFLEKNGSREELRNDTD</sequence>